<evidence type="ECO:0000313" key="3">
    <source>
        <dbReference type="Proteomes" id="UP000053411"/>
    </source>
</evidence>
<evidence type="ECO:0000256" key="1">
    <source>
        <dbReference type="SAM" id="MobiDB-lite"/>
    </source>
</evidence>
<sequence>MPVQTRRARVPEYPRPVSPVSADSIPTCDDTVVYYEPAKDAEEYAEQRAAKKQRIESHATAYLRGQPLFILTAQLRGPFGKGWEDPWGDTSNNKGNETAITRKSSPAFTEPAQGKKQDLRISKADRVARSAAGTSIRATKQPKDNLGPIRSERREKSTGPPLCNDDDLPPENNKVEDWLRRSAVYQRPEHSQQSLSPPSPCEGKAKKWEASKLDVDHLASEDAGVSITSNQRLPSGTTSGSRQSQSFKSSISSLLRPQTPQIAPRPRNCWTSPQRKRDKDEQVCVGDNDKATKQSCANEPGPEYAIIRPQRGAKHRTSFVTAPSNPDFDPQASCNKRSPPSGPQSGVRLEPFVQEREKEPELAEIVTSALNHTSATVPDAQETSSPYPSELAPQSLAKETTKSTITTDLPSAQMPPLALLASLPSNLSSHRQMVDEALDGGDAEAIDTEGRNGAEIVDVTAAGGTKSDASVGPDRECILLTEKSEAAQDIQPKIPIQVNGIGTSPLMTDDASVVSHSLKKPGRGTQNAASPERITKVRATRAKRRDMSPTEDTARRRSTRGSIKSTLKVAKPSFVIQEETAISKTAIPPHEEELQPGSGDDGDGAATNYDSDSAKLLLLASCGPRSILRSFSAQSLTKKVKPSLSTTTNPPADSSSTKQQDAQRQKLLKLVENDDDFDIDAAMDDLGSFLDSWDSEKKEASFYATTATRG</sequence>
<feature type="region of interest" description="Disordered" evidence="1">
    <location>
        <begin position="1"/>
        <end position="24"/>
    </location>
</feature>
<protein>
    <submittedName>
        <fullName evidence="2">Uncharacterized protein</fullName>
    </submittedName>
</protein>
<feature type="compositionally biased region" description="Polar residues" evidence="1">
    <location>
        <begin position="371"/>
        <end position="387"/>
    </location>
</feature>
<feature type="compositionally biased region" description="Polar residues" evidence="1">
    <location>
        <begin position="634"/>
        <end position="660"/>
    </location>
</feature>
<accession>A0A0D2J421</accession>
<dbReference type="GeneID" id="27706625"/>
<feature type="compositionally biased region" description="Basic and acidic residues" evidence="1">
    <location>
        <begin position="275"/>
        <end position="292"/>
    </location>
</feature>
<feature type="region of interest" description="Disordered" evidence="1">
    <location>
        <begin position="222"/>
        <end position="348"/>
    </location>
</feature>
<feature type="region of interest" description="Disordered" evidence="1">
    <location>
        <begin position="511"/>
        <end position="609"/>
    </location>
</feature>
<feature type="compositionally biased region" description="Basic and acidic residues" evidence="1">
    <location>
        <begin position="113"/>
        <end position="128"/>
    </location>
</feature>
<dbReference type="VEuPathDB" id="FungiDB:Z520_00879"/>
<feature type="compositionally biased region" description="Polar residues" evidence="1">
    <location>
        <begin position="89"/>
        <end position="107"/>
    </location>
</feature>
<dbReference type="STRING" id="1442371.A0A0D2J421"/>
<feature type="region of interest" description="Disordered" evidence="1">
    <location>
        <begin position="634"/>
        <end position="665"/>
    </location>
</feature>
<name>A0A0D2J421_9EURO</name>
<feature type="region of interest" description="Disordered" evidence="1">
    <location>
        <begin position="371"/>
        <end position="410"/>
    </location>
</feature>
<dbReference type="OrthoDB" id="5419922at2759"/>
<keyword evidence="3" id="KW-1185">Reference proteome</keyword>
<feature type="compositionally biased region" description="Basic and acidic residues" evidence="1">
    <location>
        <begin position="545"/>
        <end position="555"/>
    </location>
</feature>
<dbReference type="Proteomes" id="UP000053411">
    <property type="component" value="Unassembled WGS sequence"/>
</dbReference>
<dbReference type="AlphaFoldDB" id="A0A0D2J421"/>
<gene>
    <name evidence="2" type="ORF">Z520_00879</name>
</gene>
<evidence type="ECO:0000313" key="2">
    <source>
        <dbReference type="EMBL" id="KIY04187.1"/>
    </source>
</evidence>
<dbReference type="RefSeq" id="XP_016638309.1">
    <property type="nucleotide sequence ID" value="XM_016771399.1"/>
</dbReference>
<feature type="compositionally biased region" description="Low complexity" evidence="1">
    <location>
        <begin position="235"/>
        <end position="253"/>
    </location>
</feature>
<organism evidence="2 3">
    <name type="scientific">Fonsecaea multimorphosa CBS 102226</name>
    <dbReference type="NCBI Taxonomy" id="1442371"/>
    <lineage>
        <taxon>Eukaryota</taxon>
        <taxon>Fungi</taxon>
        <taxon>Dikarya</taxon>
        <taxon>Ascomycota</taxon>
        <taxon>Pezizomycotina</taxon>
        <taxon>Eurotiomycetes</taxon>
        <taxon>Chaetothyriomycetidae</taxon>
        <taxon>Chaetothyriales</taxon>
        <taxon>Herpotrichiellaceae</taxon>
        <taxon>Fonsecaea</taxon>
    </lineage>
</organism>
<feature type="region of interest" description="Disordered" evidence="1">
    <location>
        <begin position="81"/>
        <end position="208"/>
    </location>
</feature>
<proteinExistence type="predicted"/>
<dbReference type="EMBL" id="KN848062">
    <property type="protein sequence ID" value="KIY04187.1"/>
    <property type="molecule type" value="Genomic_DNA"/>
</dbReference>
<reference evidence="2 3" key="1">
    <citation type="submission" date="2015-01" db="EMBL/GenBank/DDBJ databases">
        <title>The Genome Sequence of Fonsecaea multimorphosa CBS 102226.</title>
        <authorList>
            <consortium name="The Broad Institute Genomics Platform"/>
            <person name="Cuomo C."/>
            <person name="de Hoog S."/>
            <person name="Gorbushina A."/>
            <person name="Stielow B."/>
            <person name="Teixiera M."/>
            <person name="Abouelleil A."/>
            <person name="Chapman S.B."/>
            <person name="Priest M."/>
            <person name="Young S.K."/>
            <person name="Wortman J."/>
            <person name="Nusbaum C."/>
            <person name="Birren B."/>
        </authorList>
    </citation>
    <scope>NUCLEOTIDE SEQUENCE [LARGE SCALE GENOMIC DNA]</scope>
    <source>
        <strain evidence="2 3">CBS 102226</strain>
    </source>
</reference>